<evidence type="ECO:0000313" key="1">
    <source>
        <dbReference type="EMBL" id="OYX32204.1"/>
    </source>
</evidence>
<sequence length="397" mass="41635">MRTIDRRSLILAAAAGAASMVAGSGRTQGAQVDPAIGFAPDNAFLVQANRLLARVPAIDIHAHPGRTFGLGAVGLSPPVAAMVAGGPFEARTMEDMRAGGLTGGSFSAVADLQLLDARGTALVATRPFGPGEAQASYERQIANLKTNIAANGGDIVLAPSDFARLKRQGKIAALLTVEGGDFLVGDVSRVGGAFNDGVRSITLVHYRPNELGDIQTAPAVNGNLTGFGREVVAEMGRLGMVIDIAHATEAVVAGVLATTDRPVMCSHTHVLGHGVENARFITEGLARDIAAHGGVIGAWPAGIGASTLNDFVDRIFQLSEVVGPRHVSLGTDMDANYRPIMTSYRQLPLVVSELLRRGYGVDNTTAFLGGNFLRVFKTVWAKREDAPFISWPDLWPG</sequence>
<dbReference type="PROSITE" id="PS51318">
    <property type="entry name" value="TAT"/>
    <property type="match status" value="1"/>
</dbReference>
<dbReference type="InterPro" id="IPR006311">
    <property type="entry name" value="TAT_signal"/>
</dbReference>
<accession>A0A258FJQ6</accession>
<dbReference type="EMBL" id="NCEB01000024">
    <property type="protein sequence ID" value="OYX32204.1"/>
    <property type="molecule type" value="Genomic_DNA"/>
</dbReference>
<comment type="caution">
    <text evidence="1">The sequence shown here is derived from an EMBL/GenBank/DDBJ whole genome shotgun (WGS) entry which is preliminary data.</text>
</comment>
<protein>
    <recommendedName>
        <fullName evidence="3">Peptidase M19</fullName>
    </recommendedName>
</protein>
<proteinExistence type="predicted"/>
<dbReference type="PANTHER" id="PTHR10443">
    <property type="entry name" value="MICROSOMAL DIPEPTIDASE"/>
    <property type="match status" value="1"/>
</dbReference>
<gene>
    <name evidence="1" type="ORF">B7Z01_11315</name>
</gene>
<dbReference type="AlphaFoldDB" id="A0A258FJQ6"/>
<evidence type="ECO:0008006" key="3">
    <source>
        <dbReference type="Google" id="ProtNLM"/>
    </source>
</evidence>
<dbReference type="GO" id="GO:0006508">
    <property type="term" value="P:proteolysis"/>
    <property type="evidence" value="ECO:0007669"/>
    <property type="project" value="InterPro"/>
</dbReference>
<dbReference type="GO" id="GO:0070573">
    <property type="term" value="F:metallodipeptidase activity"/>
    <property type="evidence" value="ECO:0007669"/>
    <property type="project" value="InterPro"/>
</dbReference>
<evidence type="ECO:0000313" key="2">
    <source>
        <dbReference type="Proteomes" id="UP000215595"/>
    </source>
</evidence>
<dbReference type="Proteomes" id="UP000215595">
    <property type="component" value="Unassembled WGS sequence"/>
</dbReference>
<dbReference type="SUPFAM" id="SSF51556">
    <property type="entry name" value="Metallo-dependent hydrolases"/>
    <property type="match status" value="1"/>
</dbReference>
<dbReference type="InterPro" id="IPR032466">
    <property type="entry name" value="Metal_Hydrolase"/>
</dbReference>
<organism evidence="1 2">
    <name type="scientific">Brevundimonas subvibrioides</name>
    <dbReference type="NCBI Taxonomy" id="74313"/>
    <lineage>
        <taxon>Bacteria</taxon>
        <taxon>Pseudomonadati</taxon>
        <taxon>Pseudomonadota</taxon>
        <taxon>Alphaproteobacteria</taxon>
        <taxon>Caulobacterales</taxon>
        <taxon>Caulobacteraceae</taxon>
        <taxon>Brevundimonas</taxon>
    </lineage>
</organism>
<dbReference type="PANTHER" id="PTHR10443:SF12">
    <property type="entry name" value="DIPEPTIDASE"/>
    <property type="match status" value="1"/>
</dbReference>
<dbReference type="PROSITE" id="PS51365">
    <property type="entry name" value="RENAL_DIPEPTIDASE_2"/>
    <property type="match status" value="1"/>
</dbReference>
<dbReference type="InterPro" id="IPR008257">
    <property type="entry name" value="Pept_M19"/>
</dbReference>
<reference evidence="1 2" key="1">
    <citation type="submission" date="2017-03" db="EMBL/GenBank/DDBJ databases">
        <title>Lifting the veil on microbial sulfur biogeochemistry in mining wastewaters.</title>
        <authorList>
            <person name="Kantor R.S."/>
            <person name="Colenbrander Nelson T."/>
            <person name="Marshall S."/>
            <person name="Bennett D."/>
            <person name="Apte S."/>
            <person name="Camacho D."/>
            <person name="Thomas B.C."/>
            <person name="Warren L.A."/>
            <person name="Banfield J.F."/>
        </authorList>
    </citation>
    <scope>NUCLEOTIDE SEQUENCE [LARGE SCALE GENOMIC DNA]</scope>
    <source>
        <strain evidence="1">32-69-9</strain>
    </source>
</reference>
<name>A0A258FJQ6_9CAUL</name>
<dbReference type="Pfam" id="PF01244">
    <property type="entry name" value="Peptidase_M19"/>
    <property type="match status" value="1"/>
</dbReference>
<dbReference type="Gene3D" id="3.20.20.140">
    <property type="entry name" value="Metal-dependent hydrolases"/>
    <property type="match status" value="1"/>
</dbReference>